<dbReference type="Proteomes" id="UP000515838">
    <property type="component" value="Chromosome"/>
</dbReference>
<evidence type="ECO:0000256" key="2">
    <source>
        <dbReference type="SAM" id="SignalP"/>
    </source>
</evidence>
<sequence length="235" mass="26216">MSWALVLACLAAVQALAAQEVTKPISRKQQATLSSAVFLNAHPDMKHRKQGWDAYAEGDFALARAQFLKAAWYGDKPSQAMLAEMDWKGEGAAVDRASAYTWADIAAERGYAVFVGVRERYWRALDSAEKARVAQNGPARLAEYGDGVARGRFERHLRRHLRDIQWSSRTVAPPRTVTVYDHHGVPTRIDGSRFFSSTFWDPAQYQAWQDAQWRAPPEGSVKVGEVEQAGPPEGE</sequence>
<feature type="signal peptide" evidence="2">
    <location>
        <begin position="1"/>
        <end position="17"/>
    </location>
</feature>
<dbReference type="InterPro" id="IPR011990">
    <property type="entry name" value="TPR-like_helical_dom_sf"/>
</dbReference>
<dbReference type="GeneID" id="81469851"/>
<dbReference type="RefSeq" id="WP_187573759.1">
    <property type="nucleotide sequence ID" value="NZ_CP060731.1"/>
</dbReference>
<gene>
    <name evidence="3" type="ORF">IAE60_02665</name>
</gene>
<keyword evidence="2" id="KW-0732">Signal</keyword>
<evidence type="ECO:0000256" key="1">
    <source>
        <dbReference type="SAM" id="MobiDB-lite"/>
    </source>
</evidence>
<feature type="region of interest" description="Disordered" evidence="1">
    <location>
        <begin position="212"/>
        <end position="235"/>
    </location>
</feature>
<proteinExistence type="predicted"/>
<dbReference type="AlphaFoldDB" id="A0A7G9TE35"/>
<accession>A0A7G9TE35</accession>
<protein>
    <submittedName>
        <fullName evidence="3">Sel1 repeat family protein</fullName>
    </submittedName>
</protein>
<evidence type="ECO:0000313" key="3">
    <source>
        <dbReference type="EMBL" id="QNN78360.1"/>
    </source>
</evidence>
<evidence type="ECO:0000313" key="4">
    <source>
        <dbReference type="Proteomes" id="UP000515838"/>
    </source>
</evidence>
<organism evidence="3 4">
    <name type="scientific">Pseudoxanthomonas mexicana</name>
    <dbReference type="NCBI Taxonomy" id="128785"/>
    <lineage>
        <taxon>Bacteria</taxon>
        <taxon>Pseudomonadati</taxon>
        <taxon>Pseudomonadota</taxon>
        <taxon>Gammaproteobacteria</taxon>
        <taxon>Lysobacterales</taxon>
        <taxon>Lysobacteraceae</taxon>
        <taxon>Pseudoxanthomonas</taxon>
    </lineage>
</organism>
<name>A0A7G9TE35_PSEMX</name>
<dbReference type="Gene3D" id="1.25.40.10">
    <property type="entry name" value="Tetratricopeptide repeat domain"/>
    <property type="match status" value="1"/>
</dbReference>
<feature type="chain" id="PRO_5028866380" evidence="2">
    <location>
        <begin position="18"/>
        <end position="235"/>
    </location>
</feature>
<dbReference type="EMBL" id="CP060731">
    <property type="protein sequence ID" value="QNN78360.1"/>
    <property type="molecule type" value="Genomic_DNA"/>
</dbReference>
<reference evidence="3 4" key="1">
    <citation type="submission" date="2020-08" db="EMBL/GenBank/DDBJ databases">
        <title>Streptomycin Non-resistant strain, P. mexicana.</title>
        <authorList>
            <person name="Ganesh-Kumar S."/>
            <person name="Zhe T."/>
            <person name="Yu Z."/>
            <person name="Min Y."/>
        </authorList>
    </citation>
    <scope>NUCLEOTIDE SEQUENCE [LARGE SCALE GENOMIC DNA]</scope>
    <source>
        <strain evidence="3 4">GTZY2</strain>
    </source>
</reference>
<dbReference type="SUPFAM" id="SSF81901">
    <property type="entry name" value="HCP-like"/>
    <property type="match status" value="1"/>
</dbReference>